<evidence type="ECO:0000256" key="1">
    <source>
        <dbReference type="SAM" id="MobiDB-lite"/>
    </source>
</evidence>
<dbReference type="Proteomes" id="UP001432146">
    <property type="component" value="Unassembled WGS sequence"/>
</dbReference>
<organism evidence="2 3">
    <name type="scientific">Tetragonisca angustula</name>
    <dbReference type="NCBI Taxonomy" id="166442"/>
    <lineage>
        <taxon>Eukaryota</taxon>
        <taxon>Metazoa</taxon>
        <taxon>Ecdysozoa</taxon>
        <taxon>Arthropoda</taxon>
        <taxon>Hexapoda</taxon>
        <taxon>Insecta</taxon>
        <taxon>Pterygota</taxon>
        <taxon>Neoptera</taxon>
        <taxon>Endopterygota</taxon>
        <taxon>Hymenoptera</taxon>
        <taxon>Apocrita</taxon>
        <taxon>Aculeata</taxon>
        <taxon>Apoidea</taxon>
        <taxon>Anthophila</taxon>
        <taxon>Apidae</taxon>
        <taxon>Tetragonisca</taxon>
    </lineage>
</organism>
<evidence type="ECO:0000313" key="3">
    <source>
        <dbReference type="Proteomes" id="UP001432146"/>
    </source>
</evidence>
<dbReference type="EMBL" id="JAWNGG020000235">
    <property type="protein sequence ID" value="KAK9295903.1"/>
    <property type="molecule type" value="Genomic_DNA"/>
</dbReference>
<evidence type="ECO:0000313" key="2">
    <source>
        <dbReference type="EMBL" id="KAK9295903.1"/>
    </source>
</evidence>
<feature type="region of interest" description="Disordered" evidence="1">
    <location>
        <begin position="55"/>
        <end position="75"/>
    </location>
</feature>
<comment type="caution">
    <text evidence="2">The sequence shown here is derived from an EMBL/GenBank/DDBJ whole genome shotgun (WGS) entry which is preliminary data.</text>
</comment>
<sequence length="75" mass="8531">MPEGTMLEDGWLYAPPDKDIPGYVEHSVNEFRAFTLPPSPLLVYLSALESISREQEANDHWPPLVARDQPIDPRN</sequence>
<gene>
    <name evidence="2" type="ORF">QLX08_009920</name>
</gene>
<proteinExistence type="predicted"/>
<accession>A0AAW0ZGV4</accession>
<protein>
    <submittedName>
        <fullName evidence="2">Uncharacterized protein</fullName>
    </submittedName>
</protein>
<name>A0AAW0ZGV4_9HYME</name>
<dbReference type="AlphaFoldDB" id="A0AAW0ZGV4"/>
<reference evidence="2 3" key="1">
    <citation type="submission" date="2024-05" db="EMBL/GenBank/DDBJ databases">
        <title>The nuclear and mitochondrial genome assemblies of Tetragonisca angustula (Apidae: Meliponini), a tiny yet remarkable pollinator in the Neotropics.</title>
        <authorList>
            <person name="Ferrari R."/>
            <person name="Ricardo P.C."/>
            <person name="Dias F.C."/>
            <person name="Araujo N.S."/>
            <person name="Soares D.O."/>
            <person name="Zhou Q.-S."/>
            <person name="Zhu C.-D."/>
            <person name="Coutinho L."/>
            <person name="Airas M.C."/>
            <person name="Batista T.M."/>
        </authorList>
    </citation>
    <scope>NUCLEOTIDE SEQUENCE [LARGE SCALE GENOMIC DNA]</scope>
    <source>
        <strain evidence="2">ASF017062</strain>
        <tissue evidence="2">Abdomen</tissue>
    </source>
</reference>
<keyword evidence="3" id="KW-1185">Reference proteome</keyword>